<comment type="caution">
    <text evidence="2">The sequence shown here is derived from an EMBL/GenBank/DDBJ whole genome shotgun (WGS) entry which is preliminary data.</text>
</comment>
<dbReference type="EMBL" id="BTSX01000004">
    <property type="protein sequence ID" value="GMS95759.1"/>
    <property type="molecule type" value="Genomic_DNA"/>
</dbReference>
<keyword evidence="1" id="KW-1133">Transmembrane helix</keyword>
<evidence type="ECO:0000313" key="2">
    <source>
        <dbReference type="EMBL" id="GMS95759.1"/>
    </source>
</evidence>
<dbReference type="AlphaFoldDB" id="A0AAV5TMY9"/>
<sequence length="97" mass="10660">LQKEMNDLIREVSHIEMGIVIILSTLFSHMIAHFSLHLPIKYVVSSMYSSSGTGERSLSTTLFFTTRAGDREASSQEACQAASDVVRRDLDRAGAVA</sequence>
<keyword evidence="1" id="KW-0812">Transmembrane</keyword>
<gene>
    <name evidence="2" type="ORF">PENTCL1PPCAC_17934</name>
</gene>
<evidence type="ECO:0008006" key="4">
    <source>
        <dbReference type="Google" id="ProtNLM"/>
    </source>
</evidence>
<keyword evidence="3" id="KW-1185">Reference proteome</keyword>
<feature type="transmembrane region" description="Helical" evidence="1">
    <location>
        <begin position="12"/>
        <end position="32"/>
    </location>
</feature>
<evidence type="ECO:0000256" key="1">
    <source>
        <dbReference type="SAM" id="Phobius"/>
    </source>
</evidence>
<reference evidence="2" key="1">
    <citation type="submission" date="2023-10" db="EMBL/GenBank/DDBJ databases">
        <title>Genome assembly of Pristionchus species.</title>
        <authorList>
            <person name="Yoshida K."/>
            <person name="Sommer R.J."/>
        </authorList>
    </citation>
    <scope>NUCLEOTIDE SEQUENCE</scope>
    <source>
        <strain evidence="2">RS0144</strain>
    </source>
</reference>
<evidence type="ECO:0000313" key="3">
    <source>
        <dbReference type="Proteomes" id="UP001432027"/>
    </source>
</evidence>
<feature type="non-terminal residue" evidence="2">
    <location>
        <position position="1"/>
    </location>
</feature>
<accession>A0AAV5TMY9</accession>
<dbReference type="Proteomes" id="UP001432027">
    <property type="component" value="Unassembled WGS sequence"/>
</dbReference>
<proteinExistence type="predicted"/>
<keyword evidence="1" id="KW-0472">Membrane</keyword>
<organism evidence="2 3">
    <name type="scientific">Pristionchus entomophagus</name>
    <dbReference type="NCBI Taxonomy" id="358040"/>
    <lineage>
        <taxon>Eukaryota</taxon>
        <taxon>Metazoa</taxon>
        <taxon>Ecdysozoa</taxon>
        <taxon>Nematoda</taxon>
        <taxon>Chromadorea</taxon>
        <taxon>Rhabditida</taxon>
        <taxon>Rhabditina</taxon>
        <taxon>Diplogasteromorpha</taxon>
        <taxon>Diplogasteroidea</taxon>
        <taxon>Neodiplogasteridae</taxon>
        <taxon>Pristionchus</taxon>
    </lineage>
</organism>
<name>A0AAV5TMY9_9BILA</name>
<protein>
    <recommendedName>
        <fullName evidence="4">G protein-coupled receptor</fullName>
    </recommendedName>
</protein>